<name>A0A3B0X243_9ZZZZ</name>
<evidence type="ECO:0008006" key="2">
    <source>
        <dbReference type="Google" id="ProtNLM"/>
    </source>
</evidence>
<evidence type="ECO:0000313" key="1">
    <source>
        <dbReference type="EMBL" id="VAW61851.1"/>
    </source>
</evidence>
<dbReference type="AlphaFoldDB" id="A0A3B0X243"/>
<dbReference type="InterPro" id="IPR038078">
    <property type="entry name" value="PhoU-like_sf"/>
</dbReference>
<gene>
    <name evidence="1" type="ORF">MNBD_GAMMA09-3645</name>
</gene>
<protein>
    <recommendedName>
        <fullName evidence="2">Phosphate transport regulator (Distant homolog of PhoU)</fullName>
    </recommendedName>
</protein>
<organism evidence="1">
    <name type="scientific">hydrothermal vent metagenome</name>
    <dbReference type="NCBI Taxonomy" id="652676"/>
    <lineage>
        <taxon>unclassified sequences</taxon>
        <taxon>metagenomes</taxon>
        <taxon>ecological metagenomes</taxon>
    </lineage>
</organism>
<dbReference type="EMBL" id="UOFI01000015">
    <property type="protein sequence ID" value="VAW61851.1"/>
    <property type="molecule type" value="Genomic_DNA"/>
</dbReference>
<reference evidence="1" key="1">
    <citation type="submission" date="2018-06" db="EMBL/GenBank/DDBJ databases">
        <authorList>
            <person name="Zhirakovskaya E."/>
        </authorList>
    </citation>
    <scope>NUCLEOTIDE SEQUENCE</scope>
</reference>
<proteinExistence type="predicted"/>
<accession>A0A3B0X243</accession>
<sequence length="206" mass="23610">MNFINKFILPKEVDFDTALQAQARITRIIVSDLHATCIDEEVKNAGAISQHADEARLLKTKNMNELLDVFIAPYDKESIYRLITQLDWIALSVKHFQLETDAYGVTTISEYQSIIEVILEMANLLEQCITRLSTKSPRTISLDTDIIHDQYDHVVVLCAQSVAELLKNDDCKYIIVHRDILWQLKEIAKRIHVTANTLEDMAIKLI</sequence>
<dbReference type="Gene3D" id="1.20.58.220">
    <property type="entry name" value="Phosphate transport system protein phou homolog 2, domain 2"/>
    <property type="match status" value="1"/>
</dbReference>